<evidence type="ECO:0000256" key="1">
    <source>
        <dbReference type="ARBA" id="ARBA00008894"/>
    </source>
</evidence>
<dbReference type="GO" id="GO:0042742">
    <property type="term" value="P:defense response to bacterium"/>
    <property type="evidence" value="ECO:0007669"/>
    <property type="project" value="UniProtKB-ARBA"/>
</dbReference>
<dbReference type="Gene3D" id="1.20.5.4130">
    <property type="match status" value="1"/>
</dbReference>
<dbReference type="PRINTS" id="PR00364">
    <property type="entry name" value="DISEASERSIST"/>
</dbReference>
<keyword evidence="4" id="KW-0547">Nucleotide-binding</keyword>
<evidence type="ECO:0000256" key="2">
    <source>
        <dbReference type="ARBA" id="ARBA00022614"/>
    </source>
</evidence>
<gene>
    <name evidence="13" type="primary">LOC109728457</name>
</gene>
<feature type="domain" description="R13L1/DRL21-like LRR repeat region" evidence="11">
    <location>
        <begin position="676"/>
        <end position="801"/>
    </location>
</feature>
<dbReference type="InterPro" id="IPR056789">
    <property type="entry name" value="LRR_R13L1-DRL21"/>
</dbReference>
<dbReference type="RefSeq" id="XP_020114464.1">
    <property type="nucleotide sequence ID" value="XM_020258875.1"/>
</dbReference>
<name>A0A6P5H3D9_ANACO</name>
<evidence type="ECO:0000259" key="11">
    <source>
        <dbReference type="Pfam" id="PF25019"/>
    </source>
</evidence>
<keyword evidence="3" id="KW-0677">Repeat</keyword>
<dbReference type="InterPro" id="IPR032675">
    <property type="entry name" value="LRR_dom_sf"/>
</dbReference>
<dbReference type="SUPFAM" id="SSF52058">
    <property type="entry name" value="L domain-like"/>
    <property type="match status" value="2"/>
</dbReference>
<dbReference type="OrthoDB" id="2973320at2759"/>
<dbReference type="SUPFAM" id="SSF52540">
    <property type="entry name" value="P-loop containing nucleoside triphosphate hydrolases"/>
    <property type="match status" value="1"/>
</dbReference>
<reference evidence="13" key="2">
    <citation type="submission" date="2025-08" db="UniProtKB">
        <authorList>
            <consortium name="RefSeq"/>
        </authorList>
    </citation>
    <scope>IDENTIFICATION</scope>
    <source>
        <tissue evidence="13">Leaf</tissue>
    </source>
</reference>
<dbReference type="GO" id="GO:0009626">
    <property type="term" value="P:plant-type hypersensitive response"/>
    <property type="evidence" value="ECO:0007669"/>
    <property type="project" value="UniProtKB-ARBA"/>
</dbReference>
<evidence type="ECO:0000313" key="13">
    <source>
        <dbReference type="RefSeq" id="XP_020114464.1"/>
    </source>
</evidence>
<accession>A0A6P5H3D9</accession>
<feature type="domain" description="Disease resistance N-terminal" evidence="9">
    <location>
        <begin position="11"/>
        <end position="97"/>
    </location>
</feature>
<keyword evidence="6" id="KW-0067">ATP-binding</keyword>
<dbReference type="GO" id="GO:0002758">
    <property type="term" value="P:innate immune response-activating signaling pathway"/>
    <property type="evidence" value="ECO:0007669"/>
    <property type="project" value="UniProtKB-ARBA"/>
</dbReference>
<evidence type="ECO:0000256" key="4">
    <source>
        <dbReference type="ARBA" id="ARBA00022741"/>
    </source>
</evidence>
<dbReference type="InterPro" id="IPR041118">
    <property type="entry name" value="Rx_N"/>
</dbReference>
<feature type="signal peptide" evidence="7">
    <location>
        <begin position="1"/>
        <end position="21"/>
    </location>
</feature>
<sequence>MAGTAVLSAFLPVLFEKLSTAALDELRLLRGVDDDLRNLLATLSMIQALVEDAEEKQFKDRAIRSWLSKLKEVAYEIDELLDEYTAEALRLKLKGQRHVSGFFYCLFLRNGLFNHKIAKQIKAIQDKLDKHAKDRDVLGLQMFGSTNRVETTERTKSSSLVDDSRVFGREEDKEKIISILLSHNKSTQIGLSVLPIVGMAGLGKTTITQLVYNDVRIRENFQLRMWVHVSENFDEIKLTKETLESASASGFSCATTNMNLLQEDLYNKVKGKRFLLVLDDVWNMDFTKWHTYCNALVIGGRGSKIVVTTQNENVGRMMGALPPYHLKELSDEDCWKLFKNYAFVDGNSTAYPNLEEIGKEIVKKLKGLPLAAKALGCLLYSKVDEEYWTNILKSEIWELPPDKNNILPALRLSYKHLPPHLKQCFAFCSVFPKDYVFEREKLVQVWMALGFLQTRGKERMEEVGNNYFDDLLSRSFFQFHKGKYTMQYAIHGLAQSVALDDCLRLEDLARGSNTARVKHLSFSCDNSKQTSFQDFYEFRGVRTLLLLRGSKSKTASPPNDLFNKLRYLRVLELHRRDISELPDSIGNLKQLRYLNLSGTGIRKLPSSISKLYNLQALKLRHCGELDEIPKGVTKLVNLRHLEASTRLITAIAKIGRLTNLQELEEYVVRRDNGFKISELKKMSELRGRLCITNLEEVNGKDESSEAMLGGKEYLTTLDLAWSENRSVTLKEEHLDEQVLESLQPHTRLKELTIKGFAGCKFPSWLDNPCGLHTIHLLDCKRCETLPPLGQLPSLKCLDIGGLDAVAEIGQEFSGNGAIEGFPSLKELVLDDMLNLKEWIYQGKDEFFPCLTDLEVRNCPVLRELPRLPPTLERIWISETGIHALPTIHASSSSSLSSLQIHECAQLKSLEQGLLTQQLSALKNVTITDCEELVSLPEEGFRSLTLLASLHIYNCPNLAPLAKHKGGTLPGSLEDLQIRSCSKLINSLLPELKNLPFLAHLKIANCNDLLFFPEQGLPIALQILGISHCKNLQHLPDYLSELSSLKTLSILSCPQIPYLPVSGLPASLRELYIKDCPMLTARCQQNAGADWPKISHIPNIQVREEGFLPEMTARRRR</sequence>
<dbReference type="InterPro" id="IPR002182">
    <property type="entry name" value="NB-ARC"/>
</dbReference>
<dbReference type="GeneID" id="109728457"/>
<dbReference type="Pfam" id="PF23559">
    <property type="entry name" value="WHD_DRP"/>
    <property type="match status" value="1"/>
</dbReference>
<evidence type="ECO:0000259" key="8">
    <source>
        <dbReference type="Pfam" id="PF00931"/>
    </source>
</evidence>
<dbReference type="Gene3D" id="3.80.10.10">
    <property type="entry name" value="Ribonuclease Inhibitor"/>
    <property type="match status" value="3"/>
</dbReference>
<evidence type="ECO:0000259" key="10">
    <source>
        <dbReference type="Pfam" id="PF23559"/>
    </source>
</evidence>
<dbReference type="Proteomes" id="UP000515123">
    <property type="component" value="Linkage group 23"/>
</dbReference>
<evidence type="ECO:0000256" key="7">
    <source>
        <dbReference type="SAM" id="SignalP"/>
    </source>
</evidence>
<dbReference type="InterPro" id="IPR038005">
    <property type="entry name" value="RX-like_CC"/>
</dbReference>
<dbReference type="FunFam" id="1.10.10.10:FF:000322">
    <property type="entry name" value="Probable disease resistance protein At1g63360"/>
    <property type="match status" value="1"/>
</dbReference>
<evidence type="ECO:0000259" key="9">
    <source>
        <dbReference type="Pfam" id="PF18052"/>
    </source>
</evidence>
<evidence type="ECO:0000313" key="12">
    <source>
        <dbReference type="Proteomes" id="UP000515123"/>
    </source>
</evidence>
<dbReference type="Gene3D" id="3.40.50.300">
    <property type="entry name" value="P-loop containing nucleotide triphosphate hydrolases"/>
    <property type="match status" value="1"/>
</dbReference>
<proteinExistence type="inferred from homology"/>
<dbReference type="PANTHER" id="PTHR36766">
    <property type="entry name" value="PLANT BROAD-SPECTRUM MILDEW RESISTANCE PROTEIN RPW8"/>
    <property type="match status" value="1"/>
</dbReference>
<dbReference type="InterPro" id="IPR036388">
    <property type="entry name" value="WH-like_DNA-bd_sf"/>
</dbReference>
<dbReference type="PANTHER" id="PTHR36766:SF40">
    <property type="entry name" value="DISEASE RESISTANCE PROTEIN RGA3"/>
    <property type="match status" value="1"/>
</dbReference>
<evidence type="ECO:0000256" key="6">
    <source>
        <dbReference type="ARBA" id="ARBA00022840"/>
    </source>
</evidence>
<comment type="similarity">
    <text evidence="1">Belongs to the disease resistance NB-LRR family.</text>
</comment>
<feature type="chain" id="PRO_5027535314" evidence="7">
    <location>
        <begin position="22"/>
        <end position="1116"/>
    </location>
</feature>
<dbReference type="GO" id="GO:0043531">
    <property type="term" value="F:ADP binding"/>
    <property type="evidence" value="ECO:0007669"/>
    <property type="project" value="InterPro"/>
</dbReference>
<dbReference type="AlphaFoldDB" id="A0A6P5H3D9"/>
<reference evidence="12" key="1">
    <citation type="journal article" date="2015" name="Nat. Genet.">
        <title>The pineapple genome and the evolution of CAM photosynthesis.</title>
        <authorList>
            <person name="Ming R."/>
            <person name="VanBuren R."/>
            <person name="Wai C.M."/>
            <person name="Tang H."/>
            <person name="Schatz M.C."/>
            <person name="Bowers J.E."/>
            <person name="Lyons E."/>
            <person name="Wang M.L."/>
            <person name="Chen J."/>
            <person name="Biggers E."/>
            <person name="Zhang J."/>
            <person name="Huang L."/>
            <person name="Zhang L."/>
            <person name="Miao W."/>
            <person name="Zhang J."/>
            <person name="Ye Z."/>
            <person name="Miao C."/>
            <person name="Lin Z."/>
            <person name="Wang H."/>
            <person name="Zhou H."/>
            <person name="Yim W.C."/>
            <person name="Priest H.D."/>
            <person name="Zheng C."/>
            <person name="Woodhouse M."/>
            <person name="Edger P.P."/>
            <person name="Guyot R."/>
            <person name="Guo H.B."/>
            <person name="Guo H."/>
            <person name="Zheng G."/>
            <person name="Singh R."/>
            <person name="Sharma A."/>
            <person name="Min X."/>
            <person name="Zheng Y."/>
            <person name="Lee H."/>
            <person name="Gurtowski J."/>
            <person name="Sedlazeck F.J."/>
            <person name="Harkess A."/>
            <person name="McKain M.R."/>
            <person name="Liao Z."/>
            <person name="Fang J."/>
            <person name="Liu J."/>
            <person name="Zhang X."/>
            <person name="Zhang Q."/>
            <person name="Hu W."/>
            <person name="Qin Y."/>
            <person name="Wang K."/>
            <person name="Chen L.Y."/>
            <person name="Shirley N."/>
            <person name="Lin Y.R."/>
            <person name="Liu L.Y."/>
            <person name="Hernandez A.G."/>
            <person name="Wright C.L."/>
            <person name="Bulone V."/>
            <person name="Tuskan G.A."/>
            <person name="Heath K."/>
            <person name="Zee F."/>
            <person name="Moore P.H."/>
            <person name="Sunkar R."/>
            <person name="Leebens-Mack J.H."/>
            <person name="Mockler T."/>
            <person name="Bennetzen J.L."/>
            <person name="Freeling M."/>
            <person name="Sankoff D."/>
            <person name="Paterson A.H."/>
            <person name="Zhu X."/>
            <person name="Yang X."/>
            <person name="Smith J.A."/>
            <person name="Cushman J.C."/>
            <person name="Paull R.E."/>
            <person name="Yu Q."/>
        </authorList>
    </citation>
    <scope>NUCLEOTIDE SEQUENCE [LARGE SCALE GENOMIC DNA]</scope>
    <source>
        <strain evidence="12">cv. F153</strain>
    </source>
</reference>
<dbReference type="Pfam" id="PF18052">
    <property type="entry name" value="Rx_N"/>
    <property type="match status" value="1"/>
</dbReference>
<evidence type="ECO:0000256" key="3">
    <source>
        <dbReference type="ARBA" id="ARBA00022737"/>
    </source>
</evidence>
<dbReference type="Gene3D" id="1.10.10.10">
    <property type="entry name" value="Winged helix-like DNA-binding domain superfamily/Winged helix DNA-binding domain"/>
    <property type="match status" value="1"/>
</dbReference>
<keyword evidence="7" id="KW-0732">Signal</keyword>
<protein>
    <submittedName>
        <fullName evidence="13">Disease resistance protein RGA4</fullName>
    </submittedName>
</protein>
<dbReference type="CDD" id="cd14798">
    <property type="entry name" value="RX-CC_like"/>
    <property type="match status" value="1"/>
</dbReference>
<dbReference type="Pfam" id="PF00931">
    <property type="entry name" value="NB-ARC"/>
    <property type="match status" value="1"/>
</dbReference>
<feature type="domain" description="Disease resistance protein winged helix" evidence="10">
    <location>
        <begin position="430"/>
        <end position="493"/>
    </location>
</feature>
<keyword evidence="12" id="KW-1185">Reference proteome</keyword>
<dbReference type="GO" id="GO:0005524">
    <property type="term" value="F:ATP binding"/>
    <property type="evidence" value="ECO:0007669"/>
    <property type="project" value="UniProtKB-KW"/>
</dbReference>
<keyword evidence="2" id="KW-0433">Leucine-rich repeat</keyword>
<dbReference type="InterPro" id="IPR058922">
    <property type="entry name" value="WHD_DRP"/>
</dbReference>
<feature type="domain" description="NB-ARC" evidence="8">
    <location>
        <begin position="170"/>
        <end position="343"/>
    </location>
</feature>
<keyword evidence="5" id="KW-0611">Plant defense</keyword>
<dbReference type="InterPro" id="IPR027417">
    <property type="entry name" value="P-loop_NTPase"/>
</dbReference>
<dbReference type="Pfam" id="PF25019">
    <property type="entry name" value="LRR_R13L1-DRL21"/>
    <property type="match status" value="1"/>
</dbReference>
<organism evidence="12 13">
    <name type="scientific">Ananas comosus</name>
    <name type="common">Pineapple</name>
    <name type="synonym">Ananas ananas</name>
    <dbReference type="NCBI Taxonomy" id="4615"/>
    <lineage>
        <taxon>Eukaryota</taxon>
        <taxon>Viridiplantae</taxon>
        <taxon>Streptophyta</taxon>
        <taxon>Embryophyta</taxon>
        <taxon>Tracheophyta</taxon>
        <taxon>Spermatophyta</taxon>
        <taxon>Magnoliopsida</taxon>
        <taxon>Liliopsida</taxon>
        <taxon>Poales</taxon>
        <taxon>Bromeliaceae</taxon>
        <taxon>Bromelioideae</taxon>
        <taxon>Ananas</taxon>
    </lineage>
</organism>
<evidence type="ECO:0000256" key="5">
    <source>
        <dbReference type="ARBA" id="ARBA00022821"/>
    </source>
</evidence>